<dbReference type="InterPro" id="IPR014710">
    <property type="entry name" value="RmlC-like_jellyroll"/>
</dbReference>
<keyword evidence="3" id="KW-1185">Reference proteome</keyword>
<dbReference type="Gene3D" id="2.60.120.10">
    <property type="entry name" value="Jelly Rolls"/>
    <property type="match status" value="1"/>
</dbReference>
<keyword evidence="2" id="KW-0223">Dioxygenase</keyword>
<protein>
    <submittedName>
        <fullName evidence="2">2,4'-dihydroxyacetophenone dioxygenase family protein</fullName>
    </submittedName>
</protein>
<dbReference type="InterPro" id="IPR025979">
    <property type="entry name" value="ChrR-like_cupin_dom"/>
</dbReference>
<organism evidence="2 3">
    <name type="scientific">Streptomyces luteolus</name>
    <dbReference type="NCBI Taxonomy" id="3043615"/>
    <lineage>
        <taxon>Bacteria</taxon>
        <taxon>Bacillati</taxon>
        <taxon>Actinomycetota</taxon>
        <taxon>Actinomycetes</taxon>
        <taxon>Kitasatosporales</taxon>
        <taxon>Streptomycetaceae</taxon>
        <taxon>Streptomyces</taxon>
    </lineage>
</organism>
<dbReference type="CDD" id="cd20302">
    <property type="entry name" value="cupin_DAD"/>
    <property type="match status" value="1"/>
</dbReference>
<dbReference type="RefSeq" id="WP_282535371.1">
    <property type="nucleotide sequence ID" value="NZ_JASCIS010000011.1"/>
</dbReference>
<dbReference type="GO" id="GO:0051213">
    <property type="term" value="F:dioxygenase activity"/>
    <property type="evidence" value="ECO:0007669"/>
    <property type="project" value="UniProtKB-KW"/>
</dbReference>
<dbReference type="SUPFAM" id="SSF51182">
    <property type="entry name" value="RmlC-like cupins"/>
    <property type="match status" value="1"/>
</dbReference>
<evidence type="ECO:0000259" key="1">
    <source>
        <dbReference type="Pfam" id="PF12973"/>
    </source>
</evidence>
<comment type="caution">
    <text evidence="2">The sequence shown here is derived from an EMBL/GenBank/DDBJ whole genome shotgun (WGS) entry which is preliminary data.</text>
</comment>
<keyword evidence="2" id="KW-0560">Oxidoreductase</keyword>
<evidence type="ECO:0000313" key="3">
    <source>
        <dbReference type="Proteomes" id="UP001237105"/>
    </source>
</evidence>
<accession>A0ABT6SXR3</accession>
<dbReference type="EMBL" id="JASCIS010000011">
    <property type="protein sequence ID" value="MDI3419457.1"/>
    <property type="molecule type" value="Genomic_DNA"/>
</dbReference>
<evidence type="ECO:0000313" key="2">
    <source>
        <dbReference type="EMBL" id="MDI3419457.1"/>
    </source>
</evidence>
<proteinExistence type="predicted"/>
<dbReference type="InterPro" id="IPR011051">
    <property type="entry name" value="RmlC_Cupin_sf"/>
</dbReference>
<dbReference type="Proteomes" id="UP001237105">
    <property type="component" value="Unassembled WGS sequence"/>
</dbReference>
<sequence length="178" mass="19211">MADQSSAAKLPVMSLPQGELLTLNVKDIPVIKDSMGPGIHYQPLFLDPEVGVWVVLAHFAPGAELPVHLHTGAVHAYTLKGSWAYREYPDQPQTEGSYLYEPGASVHKLFVPESNTEETVVLYVVYGANINFTDEGQFHSVLDAVTIQGLTQQLAAAQGLDVNYLTGGAARYAASKEA</sequence>
<reference evidence="2 3" key="1">
    <citation type="submission" date="2023-05" db="EMBL/GenBank/DDBJ databases">
        <title>Draft genome sequence of Streptomyces sp. B-S-A12 isolated from a cave soil in Thailand.</title>
        <authorList>
            <person name="Chamroensaksri N."/>
            <person name="Muangham S."/>
        </authorList>
    </citation>
    <scope>NUCLEOTIDE SEQUENCE [LARGE SCALE GENOMIC DNA]</scope>
    <source>
        <strain evidence="2 3">B-S-A12</strain>
    </source>
</reference>
<dbReference type="Pfam" id="PF12973">
    <property type="entry name" value="Cupin_7"/>
    <property type="match status" value="1"/>
</dbReference>
<feature type="domain" description="ChrR-like cupin" evidence="1">
    <location>
        <begin position="35"/>
        <end position="127"/>
    </location>
</feature>
<gene>
    <name evidence="2" type="ORF">QIT00_12975</name>
</gene>
<name>A0ABT6SXR3_9ACTN</name>